<name>A0ABV2EK13_9CAUL</name>
<evidence type="ECO:0000256" key="1">
    <source>
        <dbReference type="ARBA" id="ARBA00010690"/>
    </source>
</evidence>
<dbReference type="InterPro" id="IPR029025">
    <property type="entry name" value="T3SS_substrate_exporter_C"/>
</dbReference>
<reference evidence="2 3" key="1">
    <citation type="submission" date="2024-06" db="EMBL/GenBank/DDBJ databases">
        <title>Genomic Encyclopedia of Type Strains, Phase IV (KMG-IV): sequencing the most valuable type-strain genomes for metagenomic binning, comparative biology and taxonomic classification.</title>
        <authorList>
            <person name="Goeker M."/>
        </authorList>
    </citation>
    <scope>NUCLEOTIDE SEQUENCE [LARGE SCALE GENOMIC DNA]</scope>
    <source>
        <strain evidence="2 3">DSM 17809</strain>
    </source>
</reference>
<dbReference type="Proteomes" id="UP001549110">
    <property type="component" value="Unassembled WGS sequence"/>
</dbReference>
<keyword evidence="2" id="KW-0966">Cell projection</keyword>
<protein>
    <submittedName>
        <fullName evidence="2">Flagellar biosynthesis protein</fullName>
    </submittedName>
</protein>
<evidence type="ECO:0000313" key="2">
    <source>
        <dbReference type="EMBL" id="MET3527375.1"/>
    </source>
</evidence>
<keyword evidence="2" id="KW-0969">Cilium</keyword>
<comment type="similarity">
    <text evidence="1">Belongs to the type III secretion exporter family.</text>
</comment>
<dbReference type="EMBL" id="JBEPLU010000002">
    <property type="protein sequence ID" value="MET3527375.1"/>
    <property type="molecule type" value="Genomic_DNA"/>
</dbReference>
<gene>
    <name evidence="2" type="ORF">ABID41_002493</name>
</gene>
<dbReference type="PANTHER" id="PTHR30531:SF12">
    <property type="entry name" value="FLAGELLAR BIOSYNTHETIC PROTEIN FLHB"/>
    <property type="match status" value="1"/>
</dbReference>
<dbReference type="PANTHER" id="PTHR30531">
    <property type="entry name" value="FLAGELLAR BIOSYNTHETIC PROTEIN FLHB"/>
    <property type="match status" value="1"/>
</dbReference>
<sequence length="89" mass="9416">MNEKKTVALALSYDTPRAPRVVASGHGLVGQKIIEAAEAHGVPIEKNAVLAEALSNIELETEIPDRLYGAVAEILAFVLRTAEAPAPVE</sequence>
<accession>A0ABV2EK13</accession>
<dbReference type="RefSeq" id="WP_331933008.1">
    <property type="nucleotide sequence ID" value="NZ_JBEPLU010000002.1"/>
</dbReference>
<proteinExistence type="inferred from homology"/>
<keyword evidence="3" id="KW-1185">Reference proteome</keyword>
<evidence type="ECO:0000313" key="3">
    <source>
        <dbReference type="Proteomes" id="UP001549110"/>
    </source>
</evidence>
<dbReference type="InterPro" id="IPR006135">
    <property type="entry name" value="T3SS_substrate_exporter"/>
</dbReference>
<dbReference type="SUPFAM" id="SSF160544">
    <property type="entry name" value="EscU C-terminal domain-like"/>
    <property type="match status" value="1"/>
</dbReference>
<organism evidence="2 3">
    <name type="scientific">Phenylobacterium koreense</name>
    <dbReference type="NCBI Taxonomy" id="266125"/>
    <lineage>
        <taxon>Bacteria</taxon>
        <taxon>Pseudomonadati</taxon>
        <taxon>Pseudomonadota</taxon>
        <taxon>Alphaproteobacteria</taxon>
        <taxon>Caulobacterales</taxon>
        <taxon>Caulobacteraceae</taxon>
        <taxon>Phenylobacterium</taxon>
    </lineage>
</organism>
<comment type="caution">
    <text evidence="2">The sequence shown here is derived from an EMBL/GenBank/DDBJ whole genome shotgun (WGS) entry which is preliminary data.</text>
</comment>
<dbReference type="Gene3D" id="3.40.1690.10">
    <property type="entry name" value="secretion proteins EscU"/>
    <property type="match status" value="1"/>
</dbReference>
<keyword evidence="2" id="KW-0282">Flagellum</keyword>
<dbReference type="Pfam" id="PF01312">
    <property type="entry name" value="Bac_export_2"/>
    <property type="match status" value="1"/>
</dbReference>